<dbReference type="PROSITE" id="PS50949">
    <property type="entry name" value="HTH_GNTR"/>
    <property type="match status" value="1"/>
</dbReference>
<dbReference type="SUPFAM" id="SSF48008">
    <property type="entry name" value="GntR ligand-binding domain-like"/>
    <property type="match status" value="1"/>
</dbReference>
<dbReference type="RefSeq" id="WP_272747597.1">
    <property type="nucleotide sequence ID" value="NZ_JAQQKX010000005.1"/>
</dbReference>
<dbReference type="InterPro" id="IPR036390">
    <property type="entry name" value="WH_DNA-bd_sf"/>
</dbReference>
<dbReference type="EMBL" id="JAQQKX010000005">
    <property type="protein sequence ID" value="MDC7683114.1"/>
    <property type="molecule type" value="Genomic_DNA"/>
</dbReference>
<evidence type="ECO:0000313" key="5">
    <source>
        <dbReference type="EMBL" id="MDC7683114.1"/>
    </source>
</evidence>
<dbReference type="Pfam" id="PF00392">
    <property type="entry name" value="GntR"/>
    <property type="match status" value="1"/>
</dbReference>
<evidence type="ECO:0000313" key="6">
    <source>
        <dbReference type="Proteomes" id="UP001214854"/>
    </source>
</evidence>
<dbReference type="SUPFAM" id="SSF46785">
    <property type="entry name" value="Winged helix' DNA-binding domain"/>
    <property type="match status" value="1"/>
</dbReference>
<protein>
    <submittedName>
        <fullName evidence="5">FadR/GntR family transcriptional regulator</fullName>
    </submittedName>
</protein>
<reference evidence="5 6" key="1">
    <citation type="submission" date="2023-01" db="EMBL/GenBank/DDBJ databases">
        <title>Novel species of the genus Asticcacaulis isolated from rivers.</title>
        <authorList>
            <person name="Lu H."/>
        </authorList>
    </citation>
    <scope>NUCLEOTIDE SEQUENCE [LARGE SCALE GENOMIC DNA]</scope>
    <source>
        <strain evidence="5 6">BYS171W</strain>
    </source>
</reference>
<evidence type="ECO:0000256" key="3">
    <source>
        <dbReference type="ARBA" id="ARBA00023163"/>
    </source>
</evidence>
<dbReference type="InterPro" id="IPR008920">
    <property type="entry name" value="TF_FadR/GntR_C"/>
</dbReference>
<keyword evidence="3" id="KW-0804">Transcription</keyword>
<evidence type="ECO:0000259" key="4">
    <source>
        <dbReference type="PROSITE" id="PS50949"/>
    </source>
</evidence>
<dbReference type="Gene3D" id="1.10.10.10">
    <property type="entry name" value="Winged helix-like DNA-binding domain superfamily/Winged helix DNA-binding domain"/>
    <property type="match status" value="1"/>
</dbReference>
<accession>A0ABT5HST3</accession>
<dbReference type="InterPro" id="IPR036388">
    <property type="entry name" value="WH-like_DNA-bd_sf"/>
</dbReference>
<evidence type="ECO:0000256" key="1">
    <source>
        <dbReference type="ARBA" id="ARBA00023015"/>
    </source>
</evidence>
<dbReference type="Proteomes" id="UP001214854">
    <property type="component" value="Unassembled WGS sequence"/>
</dbReference>
<sequence>MTIDTPSHPPLRRTPVSDQAQSFGLTFQGRLHGALAHRLGVDILKGVYAPGQVLPNEIDSSSTLDISRSAYREAIRILAAKGMVESRPKAGTKVTERKRWNILDPEVLGWMFETEPSEDFIKGLFELRLITEPAAAELAALRRTEAHLKQMDAALDVMETETLATEAGRKADLEFHDALMNATGNEALASLSHSIGAAVAWSTRFKQRSGPLLRDPVPDHRRVYDAIRRQDAGAARWCMESLIRMALDDTQRTMKTQLIEPRG</sequence>
<dbReference type="InterPro" id="IPR000524">
    <property type="entry name" value="Tscrpt_reg_HTH_GntR"/>
</dbReference>
<name>A0ABT5HST3_9CAUL</name>
<proteinExistence type="predicted"/>
<keyword evidence="6" id="KW-1185">Reference proteome</keyword>
<dbReference type="PANTHER" id="PTHR43537:SF44">
    <property type="entry name" value="GNTR FAMILY REGULATORY PROTEIN"/>
    <property type="match status" value="1"/>
</dbReference>
<keyword evidence="1" id="KW-0805">Transcription regulation</keyword>
<feature type="domain" description="HTH gntR-type" evidence="4">
    <location>
        <begin position="29"/>
        <end position="97"/>
    </location>
</feature>
<dbReference type="PANTHER" id="PTHR43537">
    <property type="entry name" value="TRANSCRIPTIONAL REGULATOR, GNTR FAMILY"/>
    <property type="match status" value="1"/>
</dbReference>
<dbReference type="SMART" id="SM00895">
    <property type="entry name" value="FCD"/>
    <property type="match status" value="1"/>
</dbReference>
<gene>
    <name evidence="5" type="ORF">PQU92_07485</name>
</gene>
<dbReference type="CDD" id="cd07377">
    <property type="entry name" value="WHTH_GntR"/>
    <property type="match status" value="1"/>
</dbReference>
<dbReference type="Pfam" id="PF07729">
    <property type="entry name" value="FCD"/>
    <property type="match status" value="1"/>
</dbReference>
<evidence type="ECO:0000256" key="2">
    <source>
        <dbReference type="ARBA" id="ARBA00023125"/>
    </source>
</evidence>
<dbReference type="InterPro" id="IPR011711">
    <property type="entry name" value="GntR_C"/>
</dbReference>
<keyword evidence="2" id="KW-0238">DNA-binding</keyword>
<dbReference type="Gene3D" id="1.20.120.530">
    <property type="entry name" value="GntR ligand-binding domain-like"/>
    <property type="match status" value="1"/>
</dbReference>
<organism evidence="5 6">
    <name type="scientific">Asticcacaulis aquaticus</name>
    <dbReference type="NCBI Taxonomy" id="2984212"/>
    <lineage>
        <taxon>Bacteria</taxon>
        <taxon>Pseudomonadati</taxon>
        <taxon>Pseudomonadota</taxon>
        <taxon>Alphaproteobacteria</taxon>
        <taxon>Caulobacterales</taxon>
        <taxon>Caulobacteraceae</taxon>
        <taxon>Asticcacaulis</taxon>
    </lineage>
</organism>
<comment type="caution">
    <text evidence="5">The sequence shown here is derived from an EMBL/GenBank/DDBJ whole genome shotgun (WGS) entry which is preliminary data.</text>
</comment>
<dbReference type="SMART" id="SM00345">
    <property type="entry name" value="HTH_GNTR"/>
    <property type="match status" value="1"/>
</dbReference>